<reference evidence="3 4" key="1">
    <citation type="journal article" date="2020" name="ISME J.">
        <title>Uncovering the hidden diversity of litter-decomposition mechanisms in mushroom-forming fungi.</title>
        <authorList>
            <person name="Floudas D."/>
            <person name="Bentzer J."/>
            <person name="Ahren D."/>
            <person name="Johansson T."/>
            <person name="Persson P."/>
            <person name="Tunlid A."/>
        </authorList>
    </citation>
    <scope>NUCLEOTIDE SEQUENCE [LARGE SCALE GENOMIC DNA]</scope>
    <source>
        <strain evidence="3 4">CBS 291.85</strain>
    </source>
</reference>
<dbReference type="Pfam" id="PF20415">
    <property type="entry name" value="DUF6699"/>
    <property type="match status" value="1"/>
</dbReference>
<gene>
    <name evidence="3" type="ORF">D9758_016384</name>
</gene>
<dbReference type="AlphaFoldDB" id="A0A8H5FHB5"/>
<evidence type="ECO:0000256" key="1">
    <source>
        <dbReference type="SAM" id="MobiDB-lite"/>
    </source>
</evidence>
<evidence type="ECO:0000259" key="2">
    <source>
        <dbReference type="Pfam" id="PF20415"/>
    </source>
</evidence>
<feature type="region of interest" description="Disordered" evidence="1">
    <location>
        <begin position="1"/>
        <end position="46"/>
    </location>
</feature>
<dbReference type="OrthoDB" id="3241567at2759"/>
<dbReference type="EMBL" id="JAACJM010000222">
    <property type="protein sequence ID" value="KAF5336764.1"/>
    <property type="molecule type" value="Genomic_DNA"/>
</dbReference>
<accession>A0A8H5FHB5</accession>
<feature type="compositionally biased region" description="Low complexity" evidence="1">
    <location>
        <begin position="1"/>
        <end position="20"/>
    </location>
</feature>
<name>A0A8H5FHB5_9AGAR</name>
<proteinExistence type="predicted"/>
<keyword evidence="4" id="KW-1185">Reference proteome</keyword>
<evidence type="ECO:0000313" key="3">
    <source>
        <dbReference type="EMBL" id="KAF5336764.1"/>
    </source>
</evidence>
<feature type="region of interest" description="Disordered" evidence="1">
    <location>
        <begin position="211"/>
        <end position="238"/>
    </location>
</feature>
<sequence length="449" mass="50144">MVRSSVKFSPSSPVSSKIFIPGHRHKMPVRSNMRKVGRPGSRPDSGIVVEDLYKSASTPKSGRAVSVKKTRVHFDVPERGSSSQARHSVNPVAHFADPSSPPVSRKSISYRYSENATRRKPNSRRATSEKVYLGYYERTKTSQKPRPWHALLLEASARDSVPRLLKVTTNLHVTHHNPSPSLYPCDPYAEPFDYVDPSGRTFNLDDLARALPHPHRSQPSPSTGMYATPQRPSPQLHSELGMYPLQWSLQHPPHYATSSFSFPSSPDLDFGVGTGMMQMDSDLHELLDSPASPGTQTILINIRPRLGRKQPELGEVQVQVLDRLLRSTSSWGPIVVSKRQSPDRLYPMREITVLDVLEGIYWFFHERLTEEEERSLSVLEEEERKSSSGLMRIDLLALFGCTEFGGLSIGGCADMGTILELNLRLNPSSLSFGGGGRLNDNDMDMDLDD</sequence>
<comment type="caution">
    <text evidence="3">The sequence shown here is derived from an EMBL/GenBank/DDBJ whole genome shotgun (WGS) entry which is preliminary data.</text>
</comment>
<protein>
    <recommendedName>
        <fullName evidence="2">DUF6699 domain-containing protein</fullName>
    </recommendedName>
</protein>
<dbReference type="InterPro" id="IPR046522">
    <property type="entry name" value="DUF6699"/>
</dbReference>
<feature type="compositionally biased region" description="Basic residues" evidence="1">
    <location>
        <begin position="22"/>
        <end position="37"/>
    </location>
</feature>
<organism evidence="3 4">
    <name type="scientific">Tetrapyrgos nigripes</name>
    <dbReference type="NCBI Taxonomy" id="182062"/>
    <lineage>
        <taxon>Eukaryota</taxon>
        <taxon>Fungi</taxon>
        <taxon>Dikarya</taxon>
        <taxon>Basidiomycota</taxon>
        <taxon>Agaricomycotina</taxon>
        <taxon>Agaricomycetes</taxon>
        <taxon>Agaricomycetidae</taxon>
        <taxon>Agaricales</taxon>
        <taxon>Marasmiineae</taxon>
        <taxon>Marasmiaceae</taxon>
        <taxon>Tetrapyrgos</taxon>
    </lineage>
</organism>
<evidence type="ECO:0000313" key="4">
    <source>
        <dbReference type="Proteomes" id="UP000559256"/>
    </source>
</evidence>
<feature type="region of interest" description="Disordered" evidence="1">
    <location>
        <begin position="76"/>
        <end position="106"/>
    </location>
</feature>
<feature type="domain" description="DUF6699" evidence="2">
    <location>
        <begin position="245"/>
        <end position="408"/>
    </location>
</feature>
<dbReference type="Proteomes" id="UP000559256">
    <property type="component" value="Unassembled WGS sequence"/>
</dbReference>